<dbReference type="PANTHER" id="PTHR34768">
    <property type="entry name" value="COILED-COIL DOMAIN-CONTAINING PROTEIN 89"/>
    <property type="match status" value="1"/>
</dbReference>
<evidence type="ECO:0000313" key="3">
    <source>
        <dbReference type="EMBL" id="KAA0199920.1"/>
    </source>
</evidence>
<dbReference type="PANTHER" id="PTHR34768:SF2">
    <property type="entry name" value="COILED-COIL DOMAIN CONTAINING 89"/>
    <property type="match status" value="1"/>
</dbReference>
<accession>A0A8E0S2G4</accession>
<reference evidence="3" key="1">
    <citation type="submission" date="2019-05" db="EMBL/GenBank/DDBJ databases">
        <title>Annotation for the trematode Fasciolopsis buski.</title>
        <authorList>
            <person name="Choi Y.-J."/>
        </authorList>
    </citation>
    <scope>NUCLEOTIDE SEQUENCE</scope>
    <source>
        <strain evidence="3">HT</strain>
        <tissue evidence="3">Whole worm</tissue>
    </source>
</reference>
<comment type="caution">
    <text evidence="3">The sequence shown here is derived from an EMBL/GenBank/DDBJ whole genome shotgun (WGS) entry which is preliminary data.</text>
</comment>
<proteinExistence type="predicted"/>
<dbReference type="Proteomes" id="UP000728185">
    <property type="component" value="Unassembled WGS sequence"/>
</dbReference>
<protein>
    <submittedName>
        <fullName evidence="3">Uncharacterized protein</fullName>
    </submittedName>
</protein>
<dbReference type="AlphaFoldDB" id="A0A8E0S2G4"/>
<evidence type="ECO:0000256" key="2">
    <source>
        <dbReference type="SAM" id="Coils"/>
    </source>
</evidence>
<gene>
    <name evidence="3" type="ORF">FBUS_03921</name>
</gene>
<name>A0A8E0S2G4_9TREM</name>
<feature type="coiled-coil region" evidence="2">
    <location>
        <begin position="186"/>
        <end position="300"/>
    </location>
</feature>
<evidence type="ECO:0000256" key="1">
    <source>
        <dbReference type="ARBA" id="ARBA00023054"/>
    </source>
</evidence>
<dbReference type="OrthoDB" id="10020070at2759"/>
<dbReference type="EMBL" id="LUCM01000843">
    <property type="protein sequence ID" value="KAA0199920.1"/>
    <property type="molecule type" value="Genomic_DNA"/>
</dbReference>
<evidence type="ECO:0000313" key="4">
    <source>
        <dbReference type="Proteomes" id="UP000728185"/>
    </source>
</evidence>
<organism evidence="3 4">
    <name type="scientific">Fasciolopsis buskii</name>
    <dbReference type="NCBI Taxonomy" id="27845"/>
    <lineage>
        <taxon>Eukaryota</taxon>
        <taxon>Metazoa</taxon>
        <taxon>Spiralia</taxon>
        <taxon>Lophotrochozoa</taxon>
        <taxon>Platyhelminthes</taxon>
        <taxon>Trematoda</taxon>
        <taxon>Digenea</taxon>
        <taxon>Plagiorchiida</taxon>
        <taxon>Echinostomata</taxon>
        <taxon>Echinostomatoidea</taxon>
        <taxon>Fasciolidae</taxon>
        <taxon>Fasciolopsis</taxon>
    </lineage>
</organism>
<keyword evidence="4" id="KW-1185">Reference proteome</keyword>
<sequence>MLVKDELEFSADDLASVKSRLNEQSELILILKEHADREMQVARDYEYKFLQEQDRNAELLDDIEELRDRLSHSQHLVNSLTESVDKLTLDLVMCKQNGRLKANHSDVGVNCEPVANKCFVNSEIQTTERWTELEQNLHAQTKKLQKASQIIKYPLRYLCLTRSQNQEISELRNKLNNVHESMNVKITDLNKTIESLNLSYRQKENECVALHLRIEHLQSDVESRSKEVEDLKENFAGKIKELTVQLEQAEISKKHYREEISKLKQLRKDEADQFNANTQVQQMRADLEAAAKRYDELLADFQAYKAHARQLLETEKQINRRLRQTFH</sequence>
<dbReference type="InterPro" id="IPR043450">
    <property type="entry name" value="CCDC89-like"/>
</dbReference>
<keyword evidence="1 2" id="KW-0175">Coiled coil</keyword>
<feature type="coiled-coil region" evidence="2">
    <location>
        <begin position="49"/>
        <end position="76"/>
    </location>
</feature>